<dbReference type="GO" id="GO:0003700">
    <property type="term" value="F:DNA-binding transcription factor activity"/>
    <property type="evidence" value="ECO:0007669"/>
    <property type="project" value="InterPro"/>
</dbReference>
<dbReference type="PROSITE" id="PS00356">
    <property type="entry name" value="HTH_LACI_1"/>
    <property type="match status" value="1"/>
</dbReference>
<organism evidence="2 4">
    <name type="scientific">Trueperella bernardiae</name>
    <dbReference type="NCBI Taxonomy" id="59561"/>
    <lineage>
        <taxon>Bacteria</taxon>
        <taxon>Bacillati</taxon>
        <taxon>Actinomycetota</taxon>
        <taxon>Actinomycetes</taxon>
        <taxon>Actinomycetales</taxon>
        <taxon>Actinomycetaceae</taxon>
        <taxon>Trueperella</taxon>
    </lineage>
</organism>
<evidence type="ECO:0000259" key="1">
    <source>
        <dbReference type="PROSITE" id="PS51071"/>
    </source>
</evidence>
<dbReference type="PROSITE" id="PS51071">
    <property type="entry name" value="HTH_RPIR"/>
    <property type="match status" value="1"/>
</dbReference>
<dbReference type="RefSeq" id="WP_062613463.1">
    <property type="nucleotide sequence ID" value="NZ_CALTZF010000002.1"/>
</dbReference>
<dbReference type="Proteomes" id="UP000054404">
    <property type="component" value="Unassembled WGS sequence"/>
</dbReference>
<dbReference type="PANTHER" id="PTHR30514:SF18">
    <property type="entry name" value="RPIR-FAMILY TRANSCRIPTIONAL REGULATOR"/>
    <property type="match status" value="1"/>
</dbReference>
<dbReference type="InterPro" id="IPR046348">
    <property type="entry name" value="SIS_dom_sf"/>
</dbReference>
<name>A0A0W1KK69_9ACTO</name>
<dbReference type="GO" id="GO:0003677">
    <property type="term" value="F:DNA binding"/>
    <property type="evidence" value="ECO:0007669"/>
    <property type="project" value="InterPro"/>
</dbReference>
<dbReference type="InterPro" id="IPR036388">
    <property type="entry name" value="WH-like_DNA-bd_sf"/>
</dbReference>
<keyword evidence="4" id="KW-1185">Reference proteome</keyword>
<dbReference type="AlphaFoldDB" id="A0A0W1KK69"/>
<dbReference type="SUPFAM" id="SSF53697">
    <property type="entry name" value="SIS domain"/>
    <property type="match status" value="1"/>
</dbReference>
<evidence type="ECO:0000313" key="3">
    <source>
        <dbReference type="EMBL" id="MDK8601353.1"/>
    </source>
</evidence>
<accession>A0A0W1KK69</accession>
<comment type="caution">
    <text evidence="2">The sequence shown here is derived from an EMBL/GenBank/DDBJ whole genome shotgun (WGS) entry which is preliminary data.</text>
</comment>
<dbReference type="InterPro" id="IPR009057">
    <property type="entry name" value="Homeodomain-like_sf"/>
</dbReference>
<dbReference type="PANTHER" id="PTHR30514">
    <property type="entry name" value="GLUCOKINASE"/>
    <property type="match status" value="1"/>
</dbReference>
<dbReference type="InterPro" id="IPR001347">
    <property type="entry name" value="SIS_dom"/>
</dbReference>
<reference evidence="2 4" key="1">
    <citation type="submission" date="2015-11" db="EMBL/GenBank/DDBJ databases">
        <title>Draft Genome Sequence of the Type Strain Trueperella bernardiae LCDC 89-0504T, Isolated from Blood Culture.</title>
        <authorList>
            <person name="Bernier A.-M."/>
            <person name="Bernard K."/>
        </authorList>
    </citation>
    <scope>NUCLEOTIDE SEQUENCE [LARGE SCALE GENOMIC DNA]</scope>
    <source>
        <strain evidence="2 4">LCDC 89-0504</strain>
    </source>
</reference>
<dbReference type="InterPro" id="IPR000281">
    <property type="entry name" value="HTH_RpiR"/>
</dbReference>
<dbReference type="Gene3D" id="1.10.10.10">
    <property type="entry name" value="Winged helix-like DNA-binding domain superfamily/Winged helix DNA-binding domain"/>
    <property type="match status" value="1"/>
</dbReference>
<sequence length="286" mass="31891">MKLSLFNRLANVETPTATESLLQEYFQDHFPNIAFENIEDIAAGAGVSPASVTRFVRSLGYAGFRDFSGAVREEVRENFDSPAERNVAQIEPSRPAAMWSAQVQTAEASIGSSITEESALVFDEIVELVRDQSRPLYLFSHASGRYLLRYFYLLARYHRGNMRSPEDIDVLPHELAGIEPNAIALISIFDRHPAPIKGLIEFLHQKKVTTILVTNRPASPLRQHADIIMTLQAPPPVGRFRSRSTLLVFLEALVGALENEGSNERIEQIEELFTSQGLIIKPGQSS</sequence>
<dbReference type="Pfam" id="PF01418">
    <property type="entry name" value="HTH_6"/>
    <property type="match status" value="1"/>
</dbReference>
<dbReference type="PATRIC" id="fig|59561.3.peg.892"/>
<dbReference type="Gene3D" id="3.40.50.10490">
    <property type="entry name" value="Glucose-6-phosphate isomerase like protein, domain 1"/>
    <property type="match status" value="1"/>
</dbReference>
<protein>
    <submittedName>
        <fullName evidence="2">Helix-turn-helix domain, rpiR family</fullName>
    </submittedName>
    <submittedName>
        <fullName evidence="3">MurR/RpiR family transcriptional regulator</fullName>
    </submittedName>
</protein>
<dbReference type="EMBL" id="JASPDQ010000004">
    <property type="protein sequence ID" value="MDK8601353.1"/>
    <property type="molecule type" value="Genomic_DNA"/>
</dbReference>
<dbReference type="GO" id="GO:1901135">
    <property type="term" value="P:carbohydrate derivative metabolic process"/>
    <property type="evidence" value="ECO:0007669"/>
    <property type="project" value="InterPro"/>
</dbReference>
<dbReference type="GO" id="GO:0097367">
    <property type="term" value="F:carbohydrate derivative binding"/>
    <property type="evidence" value="ECO:0007669"/>
    <property type="project" value="InterPro"/>
</dbReference>
<dbReference type="EMBL" id="LNIZ01000003">
    <property type="protein sequence ID" value="KTF04378.1"/>
    <property type="molecule type" value="Genomic_DNA"/>
</dbReference>
<reference evidence="3" key="2">
    <citation type="submission" date="2023-05" db="EMBL/GenBank/DDBJ databases">
        <title>Genomic Catalog of Human Bladder Bacteria.</title>
        <authorList>
            <person name="Du J."/>
        </authorList>
    </citation>
    <scope>NUCLEOTIDE SEQUENCE</scope>
    <source>
        <strain evidence="3">UMB1304A</strain>
    </source>
</reference>
<gene>
    <name evidence="2" type="ORF">AQZ59_00900</name>
    <name evidence="3" type="ORF">QP858_02620</name>
</gene>
<dbReference type="Pfam" id="PF01380">
    <property type="entry name" value="SIS"/>
    <property type="match status" value="1"/>
</dbReference>
<feature type="domain" description="HTH rpiR-type" evidence="1">
    <location>
        <begin position="2"/>
        <end position="78"/>
    </location>
</feature>
<proteinExistence type="predicted"/>
<dbReference type="SUPFAM" id="SSF46689">
    <property type="entry name" value="Homeodomain-like"/>
    <property type="match status" value="1"/>
</dbReference>
<evidence type="ECO:0000313" key="4">
    <source>
        <dbReference type="Proteomes" id="UP000054404"/>
    </source>
</evidence>
<evidence type="ECO:0000313" key="2">
    <source>
        <dbReference type="EMBL" id="KTF04378.1"/>
    </source>
</evidence>
<dbReference type="STRING" id="59561.AQZ59_00900"/>
<dbReference type="InterPro" id="IPR047640">
    <property type="entry name" value="RpiR-like"/>
</dbReference>
<dbReference type="Proteomes" id="UP001225576">
    <property type="component" value="Unassembled WGS sequence"/>
</dbReference>